<dbReference type="SUPFAM" id="SSF52833">
    <property type="entry name" value="Thioredoxin-like"/>
    <property type="match status" value="1"/>
</dbReference>
<feature type="chain" id="PRO_5030579046" description="Protein-disulfide isomerase" evidence="1">
    <location>
        <begin position="22"/>
        <end position="169"/>
    </location>
</feature>
<protein>
    <recommendedName>
        <fullName evidence="4">Protein-disulfide isomerase</fullName>
    </recommendedName>
</protein>
<name>A0A7W9B5I2_9SPHN</name>
<sequence>MTRRLAFALAATLLAVPPAPATETSPEKAIPGVADPYKTDVFDPDADPMADIDAALAAAKASGKRVLLVMGTNTCHDSAWFANLIATDRFAAVRDRYMLIYADIGMPHVDFVRHPEVPKRFRFKIKGTPTIAILDADGRVLNRKAAPKWRNAASRSADEIYDELMEQGE</sequence>
<evidence type="ECO:0000313" key="2">
    <source>
        <dbReference type="EMBL" id="MBB5706593.1"/>
    </source>
</evidence>
<gene>
    <name evidence="2" type="ORF">FHR21_001950</name>
</gene>
<dbReference type="Pfam" id="PF13899">
    <property type="entry name" value="Thioredoxin_7"/>
    <property type="match status" value="1"/>
</dbReference>
<keyword evidence="3" id="KW-1185">Reference proteome</keyword>
<keyword evidence="1" id="KW-0732">Signal</keyword>
<evidence type="ECO:0000313" key="3">
    <source>
        <dbReference type="Proteomes" id="UP000537161"/>
    </source>
</evidence>
<dbReference type="EMBL" id="JACIJH010000005">
    <property type="protein sequence ID" value="MBB5706593.1"/>
    <property type="molecule type" value="Genomic_DNA"/>
</dbReference>
<dbReference type="Proteomes" id="UP000537161">
    <property type="component" value="Unassembled WGS sequence"/>
</dbReference>
<evidence type="ECO:0000256" key="1">
    <source>
        <dbReference type="SAM" id="SignalP"/>
    </source>
</evidence>
<organism evidence="2 3">
    <name type="scientific">Sphingopyxis panaciterrulae</name>
    <dbReference type="NCBI Taxonomy" id="462372"/>
    <lineage>
        <taxon>Bacteria</taxon>
        <taxon>Pseudomonadati</taxon>
        <taxon>Pseudomonadota</taxon>
        <taxon>Alphaproteobacteria</taxon>
        <taxon>Sphingomonadales</taxon>
        <taxon>Sphingomonadaceae</taxon>
        <taxon>Sphingopyxis</taxon>
    </lineage>
</organism>
<dbReference type="InterPro" id="IPR036249">
    <property type="entry name" value="Thioredoxin-like_sf"/>
</dbReference>
<dbReference type="RefSeq" id="WP_184097645.1">
    <property type="nucleotide sequence ID" value="NZ_JACIJH010000005.1"/>
</dbReference>
<evidence type="ECO:0008006" key="4">
    <source>
        <dbReference type="Google" id="ProtNLM"/>
    </source>
</evidence>
<accession>A0A7W9B5I2</accession>
<reference evidence="2 3" key="1">
    <citation type="submission" date="2020-08" db="EMBL/GenBank/DDBJ databases">
        <title>Genomic Encyclopedia of Type Strains, Phase IV (KMG-IV): sequencing the most valuable type-strain genomes for metagenomic binning, comparative biology and taxonomic classification.</title>
        <authorList>
            <person name="Goeker M."/>
        </authorList>
    </citation>
    <scope>NUCLEOTIDE SEQUENCE [LARGE SCALE GENOMIC DNA]</scope>
    <source>
        <strain evidence="2 3">DSM 27163</strain>
    </source>
</reference>
<dbReference type="AlphaFoldDB" id="A0A7W9B5I2"/>
<dbReference type="Gene3D" id="3.40.30.10">
    <property type="entry name" value="Glutaredoxin"/>
    <property type="match status" value="1"/>
</dbReference>
<feature type="signal peptide" evidence="1">
    <location>
        <begin position="1"/>
        <end position="21"/>
    </location>
</feature>
<comment type="caution">
    <text evidence="2">The sequence shown here is derived from an EMBL/GenBank/DDBJ whole genome shotgun (WGS) entry which is preliminary data.</text>
</comment>
<proteinExistence type="predicted"/>